<keyword evidence="1" id="KW-1133">Transmembrane helix</keyword>
<evidence type="ECO:0000313" key="2">
    <source>
        <dbReference type="EMBL" id="KAG0454781.1"/>
    </source>
</evidence>
<dbReference type="EMBL" id="JADCNM010000013">
    <property type="protein sequence ID" value="KAG0455943.1"/>
    <property type="molecule type" value="Genomic_DNA"/>
</dbReference>
<dbReference type="EMBL" id="JADCNL010000013">
    <property type="protein sequence ID" value="KAG0454781.1"/>
    <property type="molecule type" value="Genomic_DNA"/>
</dbReference>
<evidence type="ECO:0000313" key="3">
    <source>
        <dbReference type="EMBL" id="KAG0455943.1"/>
    </source>
</evidence>
<proteinExistence type="predicted"/>
<gene>
    <name evidence="3" type="ORF">HPP92_023731</name>
    <name evidence="2" type="ORF">HPP92_024073</name>
</gene>
<evidence type="ECO:0000313" key="4">
    <source>
        <dbReference type="Proteomes" id="UP000636800"/>
    </source>
</evidence>
<dbReference type="Proteomes" id="UP000636800">
    <property type="component" value="Chromosome 13"/>
</dbReference>
<accession>A0A835UCY2</accession>
<feature type="transmembrane region" description="Helical" evidence="1">
    <location>
        <begin position="51"/>
        <end position="69"/>
    </location>
</feature>
<evidence type="ECO:0000313" key="5">
    <source>
        <dbReference type="Proteomes" id="UP000639772"/>
    </source>
</evidence>
<keyword evidence="1" id="KW-0812">Transmembrane</keyword>
<organism evidence="2 4">
    <name type="scientific">Vanilla planifolia</name>
    <name type="common">Vanilla</name>
    <dbReference type="NCBI Taxonomy" id="51239"/>
    <lineage>
        <taxon>Eukaryota</taxon>
        <taxon>Viridiplantae</taxon>
        <taxon>Streptophyta</taxon>
        <taxon>Embryophyta</taxon>
        <taxon>Tracheophyta</taxon>
        <taxon>Spermatophyta</taxon>
        <taxon>Magnoliopsida</taxon>
        <taxon>Liliopsida</taxon>
        <taxon>Asparagales</taxon>
        <taxon>Orchidaceae</taxon>
        <taxon>Vanilloideae</taxon>
        <taxon>Vanilleae</taxon>
        <taxon>Vanilla</taxon>
    </lineage>
</organism>
<dbReference type="Proteomes" id="UP000639772">
    <property type="component" value="Chromosome 13"/>
</dbReference>
<dbReference type="OrthoDB" id="1660066at2759"/>
<dbReference type="AlphaFoldDB" id="A0A835UCY2"/>
<keyword evidence="4" id="KW-1185">Reference proteome</keyword>
<keyword evidence="1" id="KW-0472">Membrane</keyword>
<name>A0A835UCY2_VANPL</name>
<comment type="caution">
    <text evidence="2">The sequence shown here is derived from an EMBL/GenBank/DDBJ whole genome shotgun (WGS) entry which is preliminary data.</text>
</comment>
<reference evidence="4 5" key="1">
    <citation type="journal article" date="2020" name="Nat. Food">
        <title>A phased Vanilla planifolia genome enables genetic improvement of flavour and production.</title>
        <authorList>
            <person name="Hasing T."/>
            <person name="Tang H."/>
            <person name="Brym M."/>
            <person name="Khazi F."/>
            <person name="Huang T."/>
            <person name="Chambers A.H."/>
        </authorList>
    </citation>
    <scope>NUCLEOTIDE SEQUENCE [LARGE SCALE GENOMIC DNA]</scope>
    <source>
        <tissue evidence="2">Leaf</tissue>
    </source>
</reference>
<protein>
    <submittedName>
        <fullName evidence="2">Uncharacterized protein</fullName>
    </submittedName>
</protein>
<feature type="transmembrane region" description="Helical" evidence="1">
    <location>
        <begin position="20"/>
        <end position="39"/>
    </location>
</feature>
<evidence type="ECO:0000256" key="1">
    <source>
        <dbReference type="SAM" id="Phobius"/>
    </source>
</evidence>
<sequence length="99" mass="10745">MRALEMGDREGKNLRSNRSYSSSEVIILSSYALAVNVMGGRGAIGERWSQRILWICAIGSAISLYFVAVERQAQNRERMVAEGFSSLDGAPSSSGGEDI</sequence>